<dbReference type="SUPFAM" id="SSF55347">
    <property type="entry name" value="Glyceraldehyde-3-phosphate dehydrogenase-like, C-terminal domain"/>
    <property type="match status" value="1"/>
</dbReference>
<accession>A0ABV6JI01</accession>
<dbReference type="RefSeq" id="WP_204816545.1">
    <property type="nucleotide sequence ID" value="NZ_JANHOF010000001.1"/>
</dbReference>
<dbReference type="InterPro" id="IPR000683">
    <property type="entry name" value="Gfo/Idh/MocA-like_OxRdtase_N"/>
</dbReference>
<proteinExistence type="predicted"/>
<evidence type="ECO:0000313" key="3">
    <source>
        <dbReference type="EMBL" id="MFC0395441.1"/>
    </source>
</evidence>
<dbReference type="SUPFAM" id="SSF51735">
    <property type="entry name" value="NAD(P)-binding Rossmann-fold domains"/>
    <property type="match status" value="1"/>
</dbReference>
<dbReference type="Gene3D" id="3.30.360.10">
    <property type="entry name" value="Dihydrodipicolinate Reductase, domain 2"/>
    <property type="match status" value="1"/>
</dbReference>
<dbReference type="InterPro" id="IPR055170">
    <property type="entry name" value="GFO_IDH_MocA-like_dom"/>
</dbReference>
<evidence type="ECO:0000259" key="1">
    <source>
        <dbReference type="Pfam" id="PF01408"/>
    </source>
</evidence>
<dbReference type="InterPro" id="IPR036291">
    <property type="entry name" value="NAD(P)-bd_dom_sf"/>
</dbReference>
<protein>
    <submittedName>
        <fullName evidence="3">Gfo/Idh/MocA family protein</fullName>
    </submittedName>
</protein>
<dbReference type="PANTHER" id="PTHR43377:SF1">
    <property type="entry name" value="BILIVERDIN REDUCTASE A"/>
    <property type="match status" value="1"/>
</dbReference>
<dbReference type="EMBL" id="JBHLVF010000041">
    <property type="protein sequence ID" value="MFC0395441.1"/>
    <property type="molecule type" value="Genomic_DNA"/>
</dbReference>
<organism evidence="3 4">
    <name type="scientific">Paenibacillus mendelii</name>
    <dbReference type="NCBI Taxonomy" id="206163"/>
    <lineage>
        <taxon>Bacteria</taxon>
        <taxon>Bacillati</taxon>
        <taxon>Bacillota</taxon>
        <taxon>Bacilli</taxon>
        <taxon>Bacillales</taxon>
        <taxon>Paenibacillaceae</taxon>
        <taxon>Paenibacillus</taxon>
    </lineage>
</organism>
<feature type="domain" description="GFO/IDH/MocA-like oxidoreductase" evidence="2">
    <location>
        <begin position="139"/>
        <end position="263"/>
    </location>
</feature>
<comment type="caution">
    <text evidence="3">The sequence shown here is derived from an EMBL/GenBank/DDBJ whole genome shotgun (WGS) entry which is preliminary data.</text>
</comment>
<dbReference type="PANTHER" id="PTHR43377">
    <property type="entry name" value="BILIVERDIN REDUCTASE A"/>
    <property type="match status" value="1"/>
</dbReference>
<evidence type="ECO:0000259" key="2">
    <source>
        <dbReference type="Pfam" id="PF22725"/>
    </source>
</evidence>
<feature type="domain" description="Gfo/Idh/MocA-like oxidoreductase N-terminal" evidence="1">
    <location>
        <begin position="1"/>
        <end position="129"/>
    </location>
</feature>
<dbReference type="Proteomes" id="UP001589818">
    <property type="component" value="Unassembled WGS sequence"/>
</dbReference>
<keyword evidence="4" id="KW-1185">Reference proteome</keyword>
<name>A0ABV6JI01_9BACL</name>
<evidence type="ECO:0000313" key="4">
    <source>
        <dbReference type="Proteomes" id="UP001589818"/>
    </source>
</evidence>
<dbReference type="InterPro" id="IPR051450">
    <property type="entry name" value="Gfo/Idh/MocA_Oxidoreductases"/>
</dbReference>
<dbReference type="Pfam" id="PF01408">
    <property type="entry name" value="GFO_IDH_MocA"/>
    <property type="match status" value="1"/>
</dbReference>
<gene>
    <name evidence="3" type="ORF">ACFFJ8_29250</name>
</gene>
<sequence length="332" mass="36013">MRVGIAGLDSFFFSQMYTAALQSIPDVEVAGCTTLGVSDDEIVNNSGFSASEFSVKFNIPVYAQLEELLEKEQVEAVCITTRPSTIPGIVKRLAEAGIHVFASKPAAVNAEGLQLLESIEKPSSTIVSAGLTARFEPAFVQARERIRKGEIGAPTAIRMLHQHGMLKFWPAKSWYYEKAEGGIEHFLAWYCLDLLRWLSDQEIGDIFGVAGNTVDHESPHADVLKAVCKLSGGTLGSFDVLFNVSYPYPANEIEVIGTHGAIRVQQDHTDGQVFTKDGKQSFGRTNPDSLTSELAAWAAACRGQSPACILLPDIIQTVKASLALRSHLSGQK</sequence>
<dbReference type="Pfam" id="PF22725">
    <property type="entry name" value="GFO_IDH_MocA_C3"/>
    <property type="match status" value="1"/>
</dbReference>
<dbReference type="Gene3D" id="3.40.50.720">
    <property type="entry name" value="NAD(P)-binding Rossmann-like Domain"/>
    <property type="match status" value="1"/>
</dbReference>
<reference evidence="3 4" key="1">
    <citation type="submission" date="2024-09" db="EMBL/GenBank/DDBJ databases">
        <authorList>
            <person name="Sun Q."/>
            <person name="Mori K."/>
        </authorList>
    </citation>
    <scope>NUCLEOTIDE SEQUENCE [LARGE SCALE GENOMIC DNA]</scope>
    <source>
        <strain evidence="3 4">CCM 4839</strain>
    </source>
</reference>